<protein>
    <submittedName>
        <fullName evidence="1">Uncharacterized protein</fullName>
    </submittedName>
</protein>
<accession>A0A2P2P430</accession>
<name>A0A2P2P430_RHIMU</name>
<evidence type="ECO:0000313" key="1">
    <source>
        <dbReference type="EMBL" id="MBX49403.1"/>
    </source>
</evidence>
<reference evidence="1" key="1">
    <citation type="submission" date="2018-02" db="EMBL/GenBank/DDBJ databases">
        <title>Rhizophora mucronata_Transcriptome.</title>
        <authorList>
            <person name="Meera S.P."/>
            <person name="Sreeshan A."/>
            <person name="Augustine A."/>
        </authorList>
    </citation>
    <scope>NUCLEOTIDE SEQUENCE</scope>
    <source>
        <tissue evidence="1">Leaf</tissue>
    </source>
</reference>
<dbReference type="EMBL" id="GGEC01068919">
    <property type="protein sequence ID" value="MBX49403.1"/>
    <property type="molecule type" value="Transcribed_RNA"/>
</dbReference>
<dbReference type="AlphaFoldDB" id="A0A2P2P430"/>
<organism evidence="1">
    <name type="scientific">Rhizophora mucronata</name>
    <name type="common">Asiatic mangrove</name>
    <dbReference type="NCBI Taxonomy" id="61149"/>
    <lineage>
        <taxon>Eukaryota</taxon>
        <taxon>Viridiplantae</taxon>
        <taxon>Streptophyta</taxon>
        <taxon>Embryophyta</taxon>
        <taxon>Tracheophyta</taxon>
        <taxon>Spermatophyta</taxon>
        <taxon>Magnoliopsida</taxon>
        <taxon>eudicotyledons</taxon>
        <taxon>Gunneridae</taxon>
        <taxon>Pentapetalae</taxon>
        <taxon>rosids</taxon>
        <taxon>fabids</taxon>
        <taxon>Malpighiales</taxon>
        <taxon>Rhizophoraceae</taxon>
        <taxon>Rhizophora</taxon>
    </lineage>
</organism>
<proteinExistence type="predicted"/>
<sequence length="76" mass="8663">MTSNCLHCSHQQSTVAAIFFFFHIQCPKSKTSFEVHCLSWILLYSVHQSKVSSCLNLQVIAQMSTSYMPMIFLCAK</sequence>